<comment type="caution">
    <text evidence="1">The sequence shown here is derived from an EMBL/GenBank/DDBJ whole genome shotgun (WGS) entry which is preliminary data.</text>
</comment>
<dbReference type="Proteomes" id="UP000821865">
    <property type="component" value="Chromosome 7"/>
</dbReference>
<dbReference type="EMBL" id="CM023476">
    <property type="protein sequence ID" value="KAH7941359.1"/>
    <property type="molecule type" value="Genomic_DNA"/>
</dbReference>
<reference evidence="1" key="1">
    <citation type="submission" date="2020-05" db="EMBL/GenBank/DDBJ databases">
        <title>Large-scale comparative analyses of tick genomes elucidate their genetic diversity and vector capacities.</title>
        <authorList>
            <person name="Jia N."/>
            <person name="Wang J."/>
            <person name="Shi W."/>
            <person name="Du L."/>
            <person name="Sun Y."/>
            <person name="Zhan W."/>
            <person name="Jiang J."/>
            <person name="Wang Q."/>
            <person name="Zhang B."/>
            <person name="Ji P."/>
            <person name="Sakyi L.B."/>
            <person name="Cui X."/>
            <person name="Yuan T."/>
            <person name="Jiang B."/>
            <person name="Yang W."/>
            <person name="Lam T.T.-Y."/>
            <person name="Chang Q."/>
            <person name="Ding S."/>
            <person name="Wang X."/>
            <person name="Zhu J."/>
            <person name="Ruan X."/>
            <person name="Zhao L."/>
            <person name="Wei J."/>
            <person name="Que T."/>
            <person name="Du C."/>
            <person name="Cheng J."/>
            <person name="Dai P."/>
            <person name="Han X."/>
            <person name="Huang E."/>
            <person name="Gao Y."/>
            <person name="Liu J."/>
            <person name="Shao H."/>
            <person name="Ye R."/>
            <person name="Li L."/>
            <person name="Wei W."/>
            <person name="Wang X."/>
            <person name="Wang C."/>
            <person name="Yang T."/>
            <person name="Huo Q."/>
            <person name="Li W."/>
            <person name="Guo W."/>
            <person name="Chen H."/>
            <person name="Zhou L."/>
            <person name="Ni X."/>
            <person name="Tian J."/>
            <person name="Zhou Y."/>
            <person name="Sheng Y."/>
            <person name="Liu T."/>
            <person name="Pan Y."/>
            <person name="Xia L."/>
            <person name="Li J."/>
            <person name="Zhao F."/>
            <person name="Cao W."/>
        </authorList>
    </citation>
    <scope>NUCLEOTIDE SEQUENCE</scope>
    <source>
        <strain evidence="1">Dsil-2018</strain>
    </source>
</reference>
<accession>A0ACB8CF42</accession>
<name>A0ACB8CF42_DERSI</name>
<gene>
    <name evidence="1" type="ORF">HPB49_012581</name>
</gene>
<evidence type="ECO:0000313" key="2">
    <source>
        <dbReference type="Proteomes" id="UP000821865"/>
    </source>
</evidence>
<organism evidence="1 2">
    <name type="scientific">Dermacentor silvarum</name>
    <name type="common">Tick</name>
    <dbReference type="NCBI Taxonomy" id="543639"/>
    <lineage>
        <taxon>Eukaryota</taxon>
        <taxon>Metazoa</taxon>
        <taxon>Ecdysozoa</taxon>
        <taxon>Arthropoda</taxon>
        <taxon>Chelicerata</taxon>
        <taxon>Arachnida</taxon>
        <taxon>Acari</taxon>
        <taxon>Parasitiformes</taxon>
        <taxon>Ixodida</taxon>
        <taxon>Ixodoidea</taxon>
        <taxon>Ixodidae</taxon>
        <taxon>Rhipicephalinae</taxon>
        <taxon>Dermacentor</taxon>
    </lineage>
</organism>
<sequence length="532" mass="61154">MTNWGWRTTTYVVTTMWKWYLLHPVLGRATAYIAPSVSTVFFSNKLHLVQLVPVFYAAYSSLFVTFSFGWEVTLLFLGQHAAFYAAAASHFPSLCYVAAIVIHCQKFVLPYDPFELVPVFYAAYSSLFVTFSFGWEVTLLFLGQHAAFYAAAASHFPSLCYVAAIVIHCQKFVLPYDPFEYMYPRYGLMPYRAAFVAFHWNLMRGLSFSLDFVRAKRQKHSDENKSRWPPYWQSLAYFIYLPTMYLGPPQNYDDFVAELNKTRAPCTPRVIAGAIGRLLRSGAHFFLMELLGHFLYSSAMSEWPWIGERLDLFSLVGYALSLLFLFYMRYRFTYGFAGALANAEGVEVPPHSPCIAIMHRCSHFWRYFDRGMHKWIRRYIYEPVVAGRRRAFRLVLGTAVAFTFTWVWHSMYMHDGIWCALSVLGIALEVITMEARKWTPIKNFEGRYLASAERMRVAKAFLGSPHFLLTICACIFHLAELEVCLIICRRVLTGFPFPIVPILVVLYSACHVALDVAEWEASAIAKQKQASS</sequence>
<keyword evidence="2" id="KW-1185">Reference proteome</keyword>
<evidence type="ECO:0000313" key="1">
    <source>
        <dbReference type="EMBL" id="KAH7941359.1"/>
    </source>
</evidence>
<protein>
    <submittedName>
        <fullName evidence="1">Uncharacterized protein</fullName>
    </submittedName>
</protein>
<proteinExistence type="predicted"/>